<evidence type="ECO:0000256" key="1">
    <source>
        <dbReference type="SAM" id="MobiDB-lite"/>
    </source>
</evidence>
<feature type="region of interest" description="Disordered" evidence="1">
    <location>
        <begin position="149"/>
        <end position="174"/>
    </location>
</feature>
<evidence type="ECO:0000313" key="2">
    <source>
        <dbReference type="EMBL" id="VFQ76177.1"/>
    </source>
</evidence>
<dbReference type="Proteomes" id="UP000595140">
    <property type="component" value="Unassembled WGS sequence"/>
</dbReference>
<gene>
    <name evidence="2" type="ORF">CCAM_LOCUS17953</name>
</gene>
<accession>A0A484LIN2</accession>
<sequence length="413" mass="46540">MMQKMLDDFQRERLEAEAKADKLVNDLCKAIEFKRSLQPQKKALQPKTNPESFHHQVLVLEDSPSSTPSVKPESITTLARATMVILPESLPSQVPANIVVREVEPTRPDSEPPMLIQEEKEEDVLPIAINDRLLNCFEDTPLDELALEEIEPTTNPQDSNTHESKEEPIDEEELCIERPIPSIETCANNDSSEDADHAFFDSLLDGYDYVCPKDGWNLKSWDELLVSDHEDSSMGENTVVIIKPQMDRQPIEAKEEINFAIKANDVDLLRRLPPAPPIQSLLHISCCHQAAGMSQASCTLTEKQIKQGGIRRESEGPNFMTLGSGSRGKSSEVHLIDTASRTRFDEWGHSWVLHELVCLAQDTLTDYGYAEEMEKLLEGTRWERLLQLRAESSLPLTIEFLCSISAVPEIDSR</sequence>
<organism evidence="2 3">
    <name type="scientific">Cuscuta campestris</name>
    <dbReference type="NCBI Taxonomy" id="132261"/>
    <lineage>
        <taxon>Eukaryota</taxon>
        <taxon>Viridiplantae</taxon>
        <taxon>Streptophyta</taxon>
        <taxon>Embryophyta</taxon>
        <taxon>Tracheophyta</taxon>
        <taxon>Spermatophyta</taxon>
        <taxon>Magnoliopsida</taxon>
        <taxon>eudicotyledons</taxon>
        <taxon>Gunneridae</taxon>
        <taxon>Pentapetalae</taxon>
        <taxon>asterids</taxon>
        <taxon>lamiids</taxon>
        <taxon>Solanales</taxon>
        <taxon>Convolvulaceae</taxon>
        <taxon>Cuscuteae</taxon>
        <taxon>Cuscuta</taxon>
        <taxon>Cuscuta subgen. Grammica</taxon>
        <taxon>Cuscuta sect. Cleistogrammica</taxon>
    </lineage>
</organism>
<dbReference type="AlphaFoldDB" id="A0A484LIN2"/>
<evidence type="ECO:0000313" key="3">
    <source>
        <dbReference type="Proteomes" id="UP000595140"/>
    </source>
</evidence>
<keyword evidence="3" id="KW-1185">Reference proteome</keyword>
<protein>
    <submittedName>
        <fullName evidence="2">Uncharacterized protein</fullName>
    </submittedName>
</protein>
<dbReference type="EMBL" id="OOIL02001498">
    <property type="protein sequence ID" value="VFQ76177.1"/>
    <property type="molecule type" value="Genomic_DNA"/>
</dbReference>
<reference evidence="2 3" key="1">
    <citation type="submission" date="2018-04" db="EMBL/GenBank/DDBJ databases">
        <authorList>
            <person name="Vogel A."/>
        </authorList>
    </citation>
    <scope>NUCLEOTIDE SEQUENCE [LARGE SCALE GENOMIC DNA]</scope>
</reference>
<name>A0A484LIN2_9ASTE</name>
<proteinExistence type="predicted"/>